<accession>A0A5M9M6Z7</accession>
<reference evidence="1 2" key="1">
    <citation type="submission" date="2019-08" db="EMBL/GenBank/DDBJ databases">
        <title>The genome sequence of a newly discovered highly antifungal drug resistant Aspergillus species, Aspergillus tanneri NIH 1004.</title>
        <authorList>
            <person name="Mounaud S."/>
            <person name="Singh I."/>
            <person name="Joardar V."/>
            <person name="Pakala S."/>
            <person name="Pakala S."/>
            <person name="Venepally P."/>
            <person name="Chung J.K."/>
            <person name="Losada L."/>
            <person name="Nierman W.C."/>
        </authorList>
    </citation>
    <scope>NUCLEOTIDE SEQUENCE [LARGE SCALE GENOMIC DNA]</scope>
    <source>
        <strain evidence="1 2">NIH1004</strain>
    </source>
</reference>
<comment type="caution">
    <text evidence="1">The sequence shown here is derived from an EMBL/GenBank/DDBJ whole genome shotgun (WGS) entry which is preliminary data.</text>
</comment>
<evidence type="ECO:0000313" key="2">
    <source>
        <dbReference type="Proteomes" id="UP000324241"/>
    </source>
</evidence>
<dbReference type="GeneID" id="54334167"/>
<name>A0A5M9M6Z7_9EURO</name>
<dbReference type="RefSeq" id="XP_033421883.1">
    <property type="nucleotide sequence ID" value="XM_033576028.1"/>
</dbReference>
<gene>
    <name evidence="1" type="ORF">ATNIH1004_011466</name>
</gene>
<dbReference type="AlphaFoldDB" id="A0A5M9M6Z7"/>
<protein>
    <submittedName>
        <fullName evidence="1">Uncharacterized protein</fullName>
    </submittedName>
</protein>
<organism evidence="1 2">
    <name type="scientific">Aspergillus tanneri</name>
    <dbReference type="NCBI Taxonomy" id="1220188"/>
    <lineage>
        <taxon>Eukaryota</taxon>
        <taxon>Fungi</taxon>
        <taxon>Dikarya</taxon>
        <taxon>Ascomycota</taxon>
        <taxon>Pezizomycotina</taxon>
        <taxon>Eurotiomycetes</taxon>
        <taxon>Eurotiomycetidae</taxon>
        <taxon>Eurotiales</taxon>
        <taxon>Aspergillaceae</taxon>
        <taxon>Aspergillus</taxon>
        <taxon>Aspergillus subgen. Circumdati</taxon>
    </lineage>
</organism>
<proteinExistence type="predicted"/>
<evidence type="ECO:0000313" key="1">
    <source>
        <dbReference type="EMBL" id="KAA8642521.1"/>
    </source>
</evidence>
<dbReference type="EMBL" id="QUQM01000008">
    <property type="protein sequence ID" value="KAA8642521.1"/>
    <property type="molecule type" value="Genomic_DNA"/>
</dbReference>
<dbReference type="OrthoDB" id="5364250at2759"/>
<dbReference type="VEuPathDB" id="FungiDB:EYZ11_008831"/>
<dbReference type="Proteomes" id="UP000324241">
    <property type="component" value="Unassembled WGS sequence"/>
</dbReference>
<sequence>MWSLVEWDRQLDLWFSDGKPIDAQRPIDDLGGRGGLSPRLIVRNLGFLDLTEITLPTTVALDANGSILRSMPDSERTCHIGDRAYKTETTHLELSLQIEEDGSFTLSIIRPEENELASDGEGMLFPIYPRNPQSTCVSGRLKTIPMILLDDVSFIKTMIGQKYVPYQNVPRPYGKPIEEIEALGKMLFPFSNHSFELAVCVYDWTTGSFARSVLFKIFEYTGIAKTPFPIDLGSIAKQIYTSDWGTYNPRDKDYMNSFMMKPAESLADVLIQLGNVATKLHKLSDIQNRLLSAAVQSLPRTSVISRPQLYSGQLDMRQLGLDHFGIEFLECHLNKGPVDEPLSIPFATFMESHVTTGKTLTTKAVWSATDTMDMAMKYSNGILLIFNPPQGSLVWDGVTFITPLSANEALMEYAFLPRTQFEVQSVHCAKIMTKEVVVITLQQLHTGSGAQVAKIDCRE</sequence>